<sequence>MSINKESEVRVLCSTVSRCEGRQVTIQGWVHGLRHLGKVAFMDVRDRSGIVQCVLEGEWLDLSLTLESVVTVHGRAVPAAQAANGIEIHADRVEVLNRAASPLPFDLNKKHLKVRLETMLDHRVLSLRHRKAHSIFTIQSALAGAFREYLTRDGFTQIFTPKIVASGTEGGSNLFPINYFEHTAYLAQSPQFYKQMMVGAGFERVFEIGPVYRAEEHNTSRHLNEYILLDAEVGFIRSEEELMNLEQELLKHMFDTVARQCEDEFNLLEVEPLALTADIPRMAVAEAHRILERKYGKLSPNGDLDPEGERLLCQYVAENNQPGFVFLTRYPREIRPLYAMPAADEPELTASFDLLMGGLEITTGGQRIHELDQLIASIRSRGLNPEHFDSYLELFRYGMPPHGGFAIGLERLTSRLLGLGNVREASAFPRDRNRLTP</sequence>
<keyword evidence="3 9" id="KW-0963">Cytoplasm</keyword>
<dbReference type="GO" id="GO:0016740">
    <property type="term" value="F:transferase activity"/>
    <property type="evidence" value="ECO:0007669"/>
    <property type="project" value="UniProtKB-ARBA"/>
</dbReference>
<name>A0A3A3GW35_PANTH</name>
<dbReference type="SUPFAM" id="SSF50249">
    <property type="entry name" value="Nucleic acid-binding proteins"/>
    <property type="match status" value="1"/>
</dbReference>
<feature type="binding site" evidence="9">
    <location>
        <begin position="213"/>
        <end position="215"/>
    </location>
    <ligand>
        <name>ATP</name>
        <dbReference type="ChEBI" id="CHEBI:30616"/>
    </ligand>
</feature>
<organism evidence="11 12">
    <name type="scientific">Paenibacillus thiaminolyticus</name>
    <name type="common">Bacillus thiaminolyticus</name>
    <dbReference type="NCBI Taxonomy" id="49283"/>
    <lineage>
        <taxon>Bacteria</taxon>
        <taxon>Bacillati</taxon>
        <taxon>Bacillota</taxon>
        <taxon>Bacilli</taxon>
        <taxon>Bacillales</taxon>
        <taxon>Paenibacillaceae</taxon>
        <taxon>Paenibacillus</taxon>
    </lineage>
</organism>
<evidence type="ECO:0000256" key="2">
    <source>
        <dbReference type="ARBA" id="ARBA00005312"/>
    </source>
</evidence>
<evidence type="ECO:0000256" key="1">
    <source>
        <dbReference type="ARBA" id="ARBA00004496"/>
    </source>
</evidence>
<feature type="domain" description="Aminoacyl-transfer RNA synthetases class-II family profile" evidence="10">
    <location>
        <begin position="136"/>
        <end position="437"/>
    </location>
</feature>
<comment type="caution">
    <text evidence="9">Lacks conserved residue(s) required for the propagation of feature annotation.</text>
</comment>
<dbReference type="EMBL" id="QYZD01000018">
    <property type="protein sequence ID" value="RJG22102.1"/>
    <property type="molecule type" value="Genomic_DNA"/>
</dbReference>
<evidence type="ECO:0000259" key="10">
    <source>
        <dbReference type="PROSITE" id="PS50862"/>
    </source>
</evidence>
<keyword evidence="4 9" id="KW-0436">Ligase</keyword>
<dbReference type="FunFam" id="3.30.930.10:FF:000038">
    <property type="entry name" value="Aspartate--tRNA ligase"/>
    <property type="match status" value="1"/>
</dbReference>
<feature type="binding site" evidence="9">
    <location>
        <begin position="221"/>
        <end position="223"/>
    </location>
    <ligand>
        <name>ATP</name>
        <dbReference type="ChEBI" id="CHEBI:30616"/>
    </ligand>
</feature>
<dbReference type="GO" id="GO:0006422">
    <property type="term" value="P:aspartyl-tRNA aminoacylation"/>
    <property type="evidence" value="ECO:0007669"/>
    <property type="project" value="UniProtKB-UniRule"/>
</dbReference>
<evidence type="ECO:0000256" key="8">
    <source>
        <dbReference type="ARBA" id="ARBA00023146"/>
    </source>
</evidence>
<keyword evidence="5 9" id="KW-0547">Nucleotide-binding</keyword>
<dbReference type="InterPro" id="IPR004365">
    <property type="entry name" value="NA-bd_OB_tRNA"/>
</dbReference>
<dbReference type="EC" id="6.1.1.12" evidence="9"/>
<evidence type="ECO:0000313" key="12">
    <source>
        <dbReference type="Proteomes" id="UP000266177"/>
    </source>
</evidence>
<dbReference type="InterPro" id="IPR045864">
    <property type="entry name" value="aa-tRNA-synth_II/BPL/LPL"/>
</dbReference>
<dbReference type="PROSITE" id="PS50862">
    <property type="entry name" value="AA_TRNA_LIGASE_II"/>
    <property type="match status" value="1"/>
</dbReference>
<dbReference type="Pfam" id="PF01336">
    <property type="entry name" value="tRNA_anti-codon"/>
    <property type="match status" value="1"/>
</dbReference>
<evidence type="ECO:0000256" key="5">
    <source>
        <dbReference type="ARBA" id="ARBA00022741"/>
    </source>
</evidence>
<dbReference type="Pfam" id="PF00152">
    <property type="entry name" value="tRNA-synt_2"/>
    <property type="match status" value="1"/>
</dbReference>
<dbReference type="GO" id="GO:0005524">
    <property type="term" value="F:ATP binding"/>
    <property type="evidence" value="ECO:0007669"/>
    <property type="project" value="UniProtKB-UniRule"/>
</dbReference>
<dbReference type="RefSeq" id="WP_119794995.1">
    <property type="nucleotide sequence ID" value="NZ_QYZD01000018.1"/>
</dbReference>
<dbReference type="InterPro" id="IPR006195">
    <property type="entry name" value="aa-tRNA-synth_II"/>
</dbReference>
<dbReference type="AlphaFoldDB" id="A0A3A3GW35"/>
<feature type="binding site" evidence="9">
    <location>
        <begin position="408"/>
        <end position="411"/>
    </location>
    <ligand>
        <name>ATP</name>
        <dbReference type="ChEBI" id="CHEBI:30616"/>
    </ligand>
</feature>
<comment type="caution">
    <text evidence="11">The sequence shown here is derived from an EMBL/GenBank/DDBJ whole genome shotgun (WGS) entry which is preliminary data.</text>
</comment>
<feature type="binding site" evidence="9">
    <location>
        <position position="360"/>
    </location>
    <ligand>
        <name>ATP</name>
        <dbReference type="ChEBI" id="CHEBI:30616"/>
    </ligand>
</feature>
<evidence type="ECO:0000313" key="11">
    <source>
        <dbReference type="EMBL" id="RJG22102.1"/>
    </source>
</evidence>
<dbReference type="GO" id="GO:0005829">
    <property type="term" value="C:cytosol"/>
    <property type="evidence" value="ECO:0007669"/>
    <property type="project" value="TreeGrafter"/>
</dbReference>
<dbReference type="PRINTS" id="PR01042">
    <property type="entry name" value="TRNASYNTHASP"/>
</dbReference>
<dbReference type="GO" id="GO:0140096">
    <property type="term" value="F:catalytic activity, acting on a protein"/>
    <property type="evidence" value="ECO:0007669"/>
    <property type="project" value="UniProtKB-ARBA"/>
</dbReference>
<accession>A0A3A3GW35</accession>
<comment type="subcellular location">
    <subcellularLocation>
        <location evidence="1 9">Cytoplasm</location>
    </subcellularLocation>
</comment>
<evidence type="ECO:0000256" key="7">
    <source>
        <dbReference type="ARBA" id="ARBA00022917"/>
    </source>
</evidence>
<dbReference type="HAMAP" id="MF_02075">
    <property type="entry name" value="Asp_tRNA_synth_type2"/>
    <property type="match status" value="1"/>
</dbReference>
<comment type="function">
    <text evidence="9">Catalyzes the attachment of L-aspartate to tRNA(Asp) in a two-step reaction: L-aspartate is first activated by ATP to form Asp-AMP and then transferred to the acceptor end of tRNA(Asp).</text>
</comment>
<feature type="binding site" evidence="9">
    <location>
        <position position="363"/>
    </location>
    <ligand>
        <name>L-aspartate</name>
        <dbReference type="ChEBI" id="CHEBI:29991"/>
    </ligand>
</feature>
<dbReference type="GO" id="GO:0003723">
    <property type="term" value="F:RNA binding"/>
    <property type="evidence" value="ECO:0007669"/>
    <property type="project" value="TreeGrafter"/>
</dbReference>
<keyword evidence="6 9" id="KW-0067">ATP-binding</keyword>
<reference evidence="11 12" key="1">
    <citation type="submission" date="2018-09" db="EMBL/GenBank/DDBJ databases">
        <title>Paenibacillus SK2017-BO5.</title>
        <authorList>
            <person name="Piskunova J.V."/>
            <person name="Dubiley S.A."/>
            <person name="Severinov K.V."/>
        </authorList>
    </citation>
    <scope>NUCLEOTIDE SEQUENCE [LARGE SCALE GENOMIC DNA]</scope>
    <source>
        <strain evidence="11 12">BO5</strain>
    </source>
</reference>
<dbReference type="Gene3D" id="3.30.930.10">
    <property type="entry name" value="Bira Bifunctional Protein, Domain 2"/>
    <property type="match status" value="1"/>
</dbReference>
<evidence type="ECO:0000256" key="9">
    <source>
        <dbReference type="HAMAP-Rule" id="MF_02075"/>
    </source>
</evidence>
<keyword evidence="8 9" id="KW-0030">Aminoacyl-tRNA synthetase</keyword>
<dbReference type="CDD" id="cd00776">
    <property type="entry name" value="AsxRS_core"/>
    <property type="match status" value="1"/>
</dbReference>
<comment type="similarity">
    <text evidence="2 9">Belongs to the class-II aminoacyl-tRNA synthetase family. Type 2 subfamily.</text>
</comment>
<proteinExistence type="inferred from homology"/>
<dbReference type="SUPFAM" id="SSF55681">
    <property type="entry name" value="Class II aaRS and biotin synthetases"/>
    <property type="match status" value="1"/>
</dbReference>
<dbReference type="OrthoDB" id="9762036at2"/>
<dbReference type="InterPro" id="IPR002312">
    <property type="entry name" value="Asp/Asn-tRNA-synth_IIb"/>
</dbReference>
<dbReference type="GO" id="GO:0017101">
    <property type="term" value="C:aminoacyl-tRNA synthetase multienzyme complex"/>
    <property type="evidence" value="ECO:0007669"/>
    <property type="project" value="TreeGrafter"/>
</dbReference>
<gene>
    <name evidence="9 11" type="primary">aspS</name>
    <name evidence="11" type="ORF">DQX05_18530</name>
</gene>
<dbReference type="InterPro" id="IPR004523">
    <property type="entry name" value="Asp-tRNA_synthase_2"/>
</dbReference>
<comment type="subunit">
    <text evidence="9">Homodimer.</text>
</comment>
<dbReference type="Proteomes" id="UP000266177">
    <property type="component" value="Unassembled WGS sequence"/>
</dbReference>
<protein>
    <recommendedName>
        <fullName evidence="9">Aspartate--tRNA ligase</fullName>
        <ecNumber evidence="9">6.1.1.12</ecNumber>
    </recommendedName>
    <alternativeName>
        <fullName evidence="9">Aspartyl-tRNA synthetase</fullName>
        <shortName evidence="9">AspRS</shortName>
    </alternativeName>
</protein>
<dbReference type="Gene3D" id="2.40.50.140">
    <property type="entry name" value="Nucleic acid-binding proteins"/>
    <property type="match status" value="1"/>
</dbReference>
<dbReference type="PANTHER" id="PTHR43450">
    <property type="entry name" value="ASPARTYL-TRNA SYNTHETASE"/>
    <property type="match status" value="1"/>
</dbReference>
<feature type="region of interest" description="Aspartate" evidence="9">
    <location>
        <begin position="191"/>
        <end position="194"/>
    </location>
</feature>
<comment type="catalytic activity">
    <reaction evidence="9">
        <text>tRNA(Asp) + L-aspartate + ATP = L-aspartyl-tRNA(Asp) + AMP + diphosphate</text>
        <dbReference type="Rhea" id="RHEA:19649"/>
        <dbReference type="Rhea" id="RHEA-COMP:9660"/>
        <dbReference type="Rhea" id="RHEA-COMP:9678"/>
        <dbReference type="ChEBI" id="CHEBI:29991"/>
        <dbReference type="ChEBI" id="CHEBI:30616"/>
        <dbReference type="ChEBI" id="CHEBI:33019"/>
        <dbReference type="ChEBI" id="CHEBI:78442"/>
        <dbReference type="ChEBI" id="CHEBI:78516"/>
        <dbReference type="ChEBI" id="CHEBI:456215"/>
        <dbReference type="EC" id="6.1.1.12"/>
    </reaction>
</comment>
<feature type="binding site" evidence="9">
    <location>
        <position position="213"/>
    </location>
    <ligand>
        <name>L-aspartate</name>
        <dbReference type="ChEBI" id="CHEBI:29991"/>
    </ligand>
</feature>
<dbReference type="GO" id="GO:0004815">
    <property type="term" value="F:aspartate-tRNA ligase activity"/>
    <property type="evidence" value="ECO:0007669"/>
    <property type="project" value="UniProtKB-UniRule"/>
</dbReference>
<dbReference type="InterPro" id="IPR004364">
    <property type="entry name" value="Aa-tRNA-synt_II"/>
</dbReference>
<dbReference type="PANTHER" id="PTHR43450:SF1">
    <property type="entry name" value="ASPARTATE--TRNA LIGASE, CYTOPLASMIC"/>
    <property type="match status" value="1"/>
</dbReference>
<evidence type="ECO:0000256" key="6">
    <source>
        <dbReference type="ARBA" id="ARBA00022840"/>
    </source>
</evidence>
<dbReference type="NCBIfam" id="NF003483">
    <property type="entry name" value="PRK05159.1"/>
    <property type="match status" value="1"/>
</dbReference>
<evidence type="ECO:0000256" key="3">
    <source>
        <dbReference type="ARBA" id="ARBA00022490"/>
    </source>
</evidence>
<dbReference type="NCBIfam" id="TIGR00458">
    <property type="entry name" value="aspS_nondisc"/>
    <property type="match status" value="1"/>
</dbReference>
<feature type="binding site" evidence="9">
    <location>
        <position position="367"/>
    </location>
    <ligand>
        <name>L-aspartate</name>
        <dbReference type="ChEBI" id="CHEBI:29991"/>
    </ligand>
</feature>
<feature type="binding site" evidence="9">
    <location>
        <position position="169"/>
    </location>
    <ligand>
        <name>L-aspartate</name>
        <dbReference type="ChEBI" id="CHEBI:29991"/>
    </ligand>
</feature>
<dbReference type="InterPro" id="IPR012340">
    <property type="entry name" value="NA-bd_OB-fold"/>
</dbReference>
<keyword evidence="7 9" id="KW-0648">Protein biosynthesis</keyword>
<evidence type="ECO:0000256" key="4">
    <source>
        <dbReference type="ARBA" id="ARBA00022598"/>
    </source>
</evidence>